<protein>
    <submittedName>
        <fullName evidence="6">Endonuclease V</fullName>
    </submittedName>
</protein>
<keyword evidence="3" id="KW-0540">Nuclease</keyword>
<evidence type="ECO:0000256" key="5">
    <source>
        <dbReference type="ARBA" id="ARBA00022801"/>
    </source>
</evidence>
<dbReference type="AlphaFoldDB" id="A0A4R6K9L6"/>
<proteinExistence type="predicted"/>
<dbReference type="Proteomes" id="UP000295388">
    <property type="component" value="Unassembled WGS sequence"/>
</dbReference>
<evidence type="ECO:0000256" key="4">
    <source>
        <dbReference type="ARBA" id="ARBA00022759"/>
    </source>
</evidence>
<keyword evidence="2" id="KW-0963">Cytoplasm</keyword>
<sequence>MPDWPTDPAQLVSAQRLLALETPAAWTPPADYLVAGCWVCFSRGLSGPGRAGDPAWGAAVVLAGGHVVGRSSVAGVATAPYAPGMLALRLGPLLNDVVRRLTPRPDVLLVDATGRDHPRRAGLALHLGAMQSLPTVGVTHRPLLATGTWPADEAGATAALIIDTDPVASWLRSKRGTRPLVVHPGWRVDLDIAVQVVRDSLAGRRTPEPLRLARQSARRARAEQ</sequence>
<dbReference type="Gene3D" id="3.30.2170.10">
    <property type="entry name" value="archaeoglobus fulgidus dsm 4304 superfamily"/>
    <property type="match status" value="1"/>
</dbReference>
<dbReference type="GO" id="GO:0016891">
    <property type="term" value="F:RNA endonuclease activity producing 5'-phosphomonoesters, hydrolytic mechanism"/>
    <property type="evidence" value="ECO:0007669"/>
    <property type="project" value="TreeGrafter"/>
</dbReference>
<dbReference type="Pfam" id="PF04493">
    <property type="entry name" value="Endonuclease_5"/>
    <property type="match status" value="1"/>
</dbReference>
<accession>A0A4R6K9L6</accession>
<keyword evidence="5" id="KW-0378">Hydrolase</keyword>
<organism evidence="6 7">
    <name type="scientific">Kribbella caucasensis</name>
    <dbReference type="NCBI Taxonomy" id="2512215"/>
    <lineage>
        <taxon>Bacteria</taxon>
        <taxon>Bacillati</taxon>
        <taxon>Actinomycetota</taxon>
        <taxon>Actinomycetes</taxon>
        <taxon>Propionibacteriales</taxon>
        <taxon>Kribbellaceae</taxon>
        <taxon>Kribbella</taxon>
    </lineage>
</organism>
<comment type="caution">
    <text evidence="6">The sequence shown here is derived from an EMBL/GenBank/DDBJ whole genome shotgun (WGS) entry which is preliminary data.</text>
</comment>
<comment type="subcellular location">
    <subcellularLocation>
        <location evidence="1">Cytoplasm</location>
    </subcellularLocation>
</comment>
<dbReference type="InterPro" id="IPR007581">
    <property type="entry name" value="Endonuclease-V"/>
</dbReference>
<name>A0A4R6K9L6_9ACTN</name>
<evidence type="ECO:0000256" key="1">
    <source>
        <dbReference type="ARBA" id="ARBA00004496"/>
    </source>
</evidence>
<dbReference type="GO" id="GO:0003727">
    <property type="term" value="F:single-stranded RNA binding"/>
    <property type="evidence" value="ECO:0007669"/>
    <property type="project" value="TreeGrafter"/>
</dbReference>
<dbReference type="OrthoDB" id="9790916at2"/>
<dbReference type="PANTHER" id="PTHR28511:SF1">
    <property type="entry name" value="ENDONUCLEASE V"/>
    <property type="match status" value="1"/>
</dbReference>
<dbReference type="EMBL" id="SNWQ01000011">
    <property type="protein sequence ID" value="TDO46378.1"/>
    <property type="molecule type" value="Genomic_DNA"/>
</dbReference>
<gene>
    <name evidence="6" type="ORF">EV643_111231</name>
</gene>
<evidence type="ECO:0000313" key="7">
    <source>
        <dbReference type="Proteomes" id="UP000295388"/>
    </source>
</evidence>
<evidence type="ECO:0000256" key="2">
    <source>
        <dbReference type="ARBA" id="ARBA00022490"/>
    </source>
</evidence>
<evidence type="ECO:0000256" key="3">
    <source>
        <dbReference type="ARBA" id="ARBA00022722"/>
    </source>
</evidence>
<evidence type="ECO:0000313" key="6">
    <source>
        <dbReference type="EMBL" id="TDO46378.1"/>
    </source>
</evidence>
<keyword evidence="4 6" id="KW-0255">Endonuclease</keyword>
<keyword evidence="7" id="KW-1185">Reference proteome</keyword>
<dbReference type="GO" id="GO:0005737">
    <property type="term" value="C:cytoplasm"/>
    <property type="evidence" value="ECO:0007669"/>
    <property type="project" value="UniProtKB-SubCell"/>
</dbReference>
<dbReference type="PANTHER" id="PTHR28511">
    <property type="entry name" value="ENDONUCLEASE V"/>
    <property type="match status" value="1"/>
</dbReference>
<dbReference type="GO" id="GO:0006281">
    <property type="term" value="P:DNA repair"/>
    <property type="evidence" value="ECO:0007669"/>
    <property type="project" value="InterPro"/>
</dbReference>
<dbReference type="RefSeq" id="WP_133802247.1">
    <property type="nucleotide sequence ID" value="NZ_SNWQ01000011.1"/>
</dbReference>
<reference evidence="6 7" key="1">
    <citation type="submission" date="2019-03" db="EMBL/GenBank/DDBJ databases">
        <title>Genomic Encyclopedia of Type Strains, Phase III (KMG-III): the genomes of soil and plant-associated and newly described type strains.</title>
        <authorList>
            <person name="Whitman W."/>
        </authorList>
    </citation>
    <scope>NUCLEOTIDE SEQUENCE [LARGE SCALE GENOMIC DNA]</scope>
    <source>
        <strain evidence="6 7">VKM Ac-2527</strain>
    </source>
</reference>